<keyword evidence="4" id="KW-1185">Reference proteome</keyword>
<dbReference type="RefSeq" id="WP_190606559.1">
    <property type="nucleotide sequence ID" value="NZ_CP021056.1"/>
</dbReference>
<keyword evidence="2" id="KW-0808">Transferase</keyword>
<gene>
    <name evidence="3" type="ORF">B6N60_01805</name>
</gene>
<reference evidence="3" key="1">
    <citation type="submission" date="2017-04" db="EMBL/GenBank/DDBJ databases">
        <title>Genome deletions in a multicellular cyanobacterial endosymbiont for morphological adaptation in marine diatoms.</title>
        <authorList>
            <person name="Wang Y."/>
            <person name="Gao H."/>
            <person name="Li R."/>
            <person name="Xu X."/>
        </authorList>
    </citation>
    <scope>NUCLEOTIDE SEQUENCE</scope>
    <source>
        <strain evidence="3">FACHB 800</strain>
    </source>
</reference>
<dbReference type="KEGG" id="rsin:B6N60_01805"/>
<dbReference type="AlphaFoldDB" id="A0A975Y4E9"/>
<dbReference type="GO" id="GO:0008374">
    <property type="term" value="F:O-acyltransferase activity"/>
    <property type="evidence" value="ECO:0007669"/>
    <property type="project" value="TreeGrafter"/>
</dbReference>
<dbReference type="PANTHER" id="PTHR23416:SF23">
    <property type="entry name" value="ACETYLTRANSFERASE C18B11.09C-RELATED"/>
    <property type="match status" value="1"/>
</dbReference>
<proteinExistence type="inferred from homology"/>
<comment type="similarity">
    <text evidence="1">Belongs to the transferase hexapeptide repeat family.</text>
</comment>
<dbReference type="GO" id="GO:0043886">
    <property type="term" value="F:structural constituent of carboxysome shell"/>
    <property type="evidence" value="ECO:0007669"/>
    <property type="project" value="UniProtKB-ARBA"/>
</dbReference>
<protein>
    <submittedName>
        <fullName evidence="3">Acetyltransferase (Isoleucine patch superfamily)</fullName>
    </submittedName>
</protein>
<accession>A0A975Y4E9</accession>
<evidence type="ECO:0000313" key="4">
    <source>
        <dbReference type="Proteomes" id="UP000683511"/>
    </source>
</evidence>
<name>A0A975Y4E9_9NOST</name>
<dbReference type="InterPro" id="IPR051159">
    <property type="entry name" value="Hexapeptide_acetyltransf"/>
</dbReference>
<dbReference type="EMBL" id="CP021056">
    <property type="protein sequence ID" value="QXE23116.1"/>
    <property type="molecule type" value="Genomic_DNA"/>
</dbReference>
<evidence type="ECO:0000313" key="3">
    <source>
        <dbReference type="EMBL" id="QXE23116.1"/>
    </source>
</evidence>
<dbReference type="GO" id="GO:0031470">
    <property type="term" value="C:carboxysome"/>
    <property type="evidence" value="ECO:0007669"/>
    <property type="project" value="UniProtKB-ARBA"/>
</dbReference>
<dbReference type="CDD" id="cd05825">
    <property type="entry name" value="LbH_wcaF_like"/>
    <property type="match status" value="1"/>
</dbReference>
<dbReference type="GO" id="GO:0005829">
    <property type="term" value="C:cytosol"/>
    <property type="evidence" value="ECO:0007669"/>
    <property type="project" value="TreeGrafter"/>
</dbReference>
<dbReference type="InterPro" id="IPR011004">
    <property type="entry name" value="Trimer_LpxA-like_sf"/>
</dbReference>
<dbReference type="Gene3D" id="2.160.10.10">
    <property type="entry name" value="Hexapeptide repeat proteins"/>
    <property type="match status" value="1"/>
</dbReference>
<dbReference type="SUPFAM" id="SSF51161">
    <property type="entry name" value="Trimeric LpxA-like enzymes"/>
    <property type="match status" value="1"/>
</dbReference>
<evidence type="ECO:0000256" key="1">
    <source>
        <dbReference type="ARBA" id="ARBA00007274"/>
    </source>
</evidence>
<dbReference type="NCBIfam" id="NF007797">
    <property type="entry name" value="PRK10502.1"/>
    <property type="match status" value="1"/>
</dbReference>
<dbReference type="Proteomes" id="UP000683511">
    <property type="component" value="Chromosome"/>
</dbReference>
<evidence type="ECO:0000256" key="2">
    <source>
        <dbReference type="ARBA" id="ARBA00022679"/>
    </source>
</evidence>
<sequence>MRLDNYSLGDYTPGAPYWKQLLWYFFGSPLVESYYIPISSVKVGVLRLFGASVGQGVRIKPGVKVKFPWRLSIGDYVWIGENTWIDNLASVCIENHVCISQGVYFCTGNHNWNHPNFQLMIAPIQIEEGCWIAAKAVIGPGVTTGYGSVLTLGSVTSQSLKPLTIYAGNPAKPIKQRNKGEKSSS</sequence>
<organism evidence="3 4">
    <name type="scientific">Richelia sinica FACHB-800</name>
    <dbReference type="NCBI Taxonomy" id="1357546"/>
    <lineage>
        <taxon>Bacteria</taxon>
        <taxon>Bacillati</taxon>
        <taxon>Cyanobacteriota</taxon>
        <taxon>Cyanophyceae</taxon>
        <taxon>Nostocales</taxon>
        <taxon>Nostocaceae</taxon>
        <taxon>Richelia</taxon>
    </lineage>
</organism>
<dbReference type="PANTHER" id="PTHR23416">
    <property type="entry name" value="SIALIC ACID SYNTHASE-RELATED"/>
    <property type="match status" value="1"/>
</dbReference>